<organism evidence="4">
    <name type="scientific">bioreactor metagenome</name>
    <dbReference type="NCBI Taxonomy" id="1076179"/>
    <lineage>
        <taxon>unclassified sequences</taxon>
        <taxon>metagenomes</taxon>
        <taxon>ecological metagenomes</taxon>
    </lineage>
</organism>
<dbReference type="Pfam" id="PF01170">
    <property type="entry name" value="UPF0020"/>
    <property type="match status" value="1"/>
</dbReference>
<evidence type="ECO:0000259" key="3">
    <source>
        <dbReference type="PROSITE" id="PS51165"/>
    </source>
</evidence>
<proteinExistence type="predicted"/>
<name>A0A644XZB4_9ZZZZ</name>
<sequence>MKFYATCKLGLESLVTRQLRDLDIEVLETEDARVSFSGGAADMARALLWLRTAERVLLVVGEFEAETFDSLFEQTKELNWKKFLKPETNIHVNGKSAKSTLFSVSDCQSIVKKAIIESLKAGCKRTTIPEGGEEIIVEVGILRNKVSLCLDCCGAGLSRRGYRTFNVAAPLAETLGAAIVMLSRYRADLPLIDPMCGSGTMPIEAAMIAQNIAPGLNRSFAAESWWFFDKAIWAEERNRAQEQRTNQKIMISGFDIDPRSIDLCKMHAKKAGVFCDWGVRDIRDFSASESSGVIVCNPPYGERMLSEKDVKELYRQMRRVFAPYPGWSVNIFSGMREFETVYGKRADKRRKLTNGGMPCTLYQYFGVKDL</sequence>
<keyword evidence="1 4" id="KW-0489">Methyltransferase</keyword>
<dbReference type="InterPro" id="IPR053943">
    <property type="entry name" value="RlmKL-like_Mtase_CS"/>
</dbReference>
<protein>
    <submittedName>
        <fullName evidence="4">Ribosomal RNA large subunit methyltransferase K/L</fullName>
    </submittedName>
</protein>
<evidence type="ECO:0000256" key="2">
    <source>
        <dbReference type="ARBA" id="ARBA00022679"/>
    </source>
</evidence>
<dbReference type="PANTHER" id="PTHR47313:SF1">
    <property type="entry name" value="RIBOSOMAL RNA LARGE SUBUNIT METHYLTRANSFERASE K_L"/>
    <property type="match status" value="1"/>
</dbReference>
<dbReference type="GO" id="GO:0070043">
    <property type="term" value="F:rRNA (guanine-N7-)-methyltransferase activity"/>
    <property type="evidence" value="ECO:0007669"/>
    <property type="project" value="TreeGrafter"/>
</dbReference>
<dbReference type="PROSITE" id="PS51165">
    <property type="entry name" value="THUMP"/>
    <property type="match status" value="1"/>
</dbReference>
<dbReference type="InterPro" id="IPR000241">
    <property type="entry name" value="RlmKL-like_Mtase"/>
</dbReference>
<keyword evidence="2 4" id="KW-0808">Transferase</keyword>
<evidence type="ECO:0000313" key="4">
    <source>
        <dbReference type="EMBL" id="MPM19364.1"/>
    </source>
</evidence>
<dbReference type="InterPro" id="IPR004114">
    <property type="entry name" value="THUMP_dom"/>
</dbReference>
<comment type="caution">
    <text evidence="4">The sequence shown here is derived from an EMBL/GenBank/DDBJ whole genome shotgun (WGS) entry which is preliminary data.</text>
</comment>
<evidence type="ECO:0000256" key="1">
    <source>
        <dbReference type="ARBA" id="ARBA00022603"/>
    </source>
</evidence>
<dbReference type="InterPro" id="IPR029063">
    <property type="entry name" value="SAM-dependent_MTases_sf"/>
</dbReference>
<dbReference type="GO" id="GO:0003723">
    <property type="term" value="F:RNA binding"/>
    <property type="evidence" value="ECO:0007669"/>
    <property type="project" value="InterPro"/>
</dbReference>
<dbReference type="Gene3D" id="3.30.2130.30">
    <property type="match status" value="1"/>
</dbReference>
<dbReference type="AlphaFoldDB" id="A0A644XZB4"/>
<dbReference type="PANTHER" id="PTHR47313">
    <property type="entry name" value="RIBOSOMAL RNA LARGE SUBUNIT METHYLTRANSFERASE K/L"/>
    <property type="match status" value="1"/>
</dbReference>
<dbReference type="CDD" id="cd11715">
    <property type="entry name" value="THUMP_AdoMetMT"/>
    <property type="match status" value="1"/>
</dbReference>
<dbReference type="Pfam" id="PF02926">
    <property type="entry name" value="THUMP"/>
    <property type="match status" value="1"/>
</dbReference>
<dbReference type="PROSITE" id="PS01261">
    <property type="entry name" value="UPF0020"/>
    <property type="match status" value="1"/>
</dbReference>
<dbReference type="PROSITE" id="PS00092">
    <property type="entry name" value="N6_MTASE"/>
    <property type="match status" value="1"/>
</dbReference>
<accession>A0A644XZB4</accession>
<dbReference type="EMBL" id="VSSQ01003162">
    <property type="protein sequence ID" value="MPM19364.1"/>
    <property type="molecule type" value="Genomic_DNA"/>
</dbReference>
<reference evidence="4" key="1">
    <citation type="submission" date="2019-08" db="EMBL/GenBank/DDBJ databases">
        <authorList>
            <person name="Kucharzyk K."/>
            <person name="Murdoch R.W."/>
            <person name="Higgins S."/>
            <person name="Loffler F."/>
        </authorList>
    </citation>
    <scope>NUCLEOTIDE SEQUENCE</scope>
</reference>
<dbReference type="InterPro" id="IPR002052">
    <property type="entry name" value="DNA_methylase_N6_adenine_CS"/>
</dbReference>
<dbReference type="GO" id="GO:0008990">
    <property type="term" value="F:rRNA (guanine-N2-)-methyltransferase activity"/>
    <property type="evidence" value="ECO:0007669"/>
    <property type="project" value="TreeGrafter"/>
</dbReference>
<dbReference type="SUPFAM" id="SSF53335">
    <property type="entry name" value="S-adenosyl-L-methionine-dependent methyltransferases"/>
    <property type="match status" value="1"/>
</dbReference>
<dbReference type="Pfam" id="PF22020">
    <property type="entry name" value="RlmL_1st"/>
    <property type="match status" value="1"/>
</dbReference>
<feature type="domain" description="THUMP" evidence="3">
    <location>
        <begin position="42"/>
        <end position="152"/>
    </location>
</feature>
<dbReference type="InterPro" id="IPR054170">
    <property type="entry name" value="RlmL_1st"/>
</dbReference>
<gene>
    <name evidence="4" type="primary">rlmL_15</name>
    <name evidence="4" type="ORF">SDC9_65787</name>
</gene>
<dbReference type="Gene3D" id="3.40.50.150">
    <property type="entry name" value="Vaccinia Virus protein VP39"/>
    <property type="match status" value="1"/>
</dbReference>